<dbReference type="GO" id="GO:0016787">
    <property type="term" value="F:hydrolase activity"/>
    <property type="evidence" value="ECO:0007669"/>
    <property type="project" value="UniProtKB-KW"/>
</dbReference>
<evidence type="ECO:0000313" key="1">
    <source>
        <dbReference type="EMBL" id="MDX7998664.1"/>
    </source>
</evidence>
<protein>
    <submittedName>
        <fullName evidence="1">Alpha/beta hydrolase</fullName>
    </submittedName>
</protein>
<dbReference type="Proteomes" id="UP001271640">
    <property type="component" value="Unassembled WGS sequence"/>
</dbReference>
<sequence>MMAEKTYLIVPGYTNSGPDHWQSYLERKYSNIIRVQQSDWNSPIREKWINRLDETIEKTSGEIFLIGHSCGAVTVTQWAAERKCSRIKGALLVAPADIDSPDAPSEIQVQRPMAMSPLPFPSTIVCSDNDEFLSLEKARTLANCWKSDLIVLPGAGHIHTAAGYGEWLAGECIINEISDNGLIANALTTRK</sequence>
<keyword evidence="2" id="KW-1185">Reference proteome</keyword>
<comment type="caution">
    <text evidence="1">The sequence shown here is derived from an EMBL/GenBank/DDBJ whole genome shotgun (WGS) entry which is preliminary data.</text>
</comment>
<gene>
    <name evidence="1" type="ORF">FE394_05535</name>
</gene>
<proteinExistence type="predicted"/>
<dbReference type="InterPro" id="IPR010662">
    <property type="entry name" value="RBBP9/YdeN"/>
</dbReference>
<reference evidence="2" key="1">
    <citation type="journal article" date="2024" name="Toxins">
        <title>Genome Sequence Analysis of Native Xenorhabdus Strains Isolated from Entomopathogenic Nematodes in Argentina.</title>
        <authorList>
            <person name="Palma L."/>
            <person name="Frizzo L."/>
            <person name="Kaiser S."/>
            <person name="Berry C."/>
            <person name="Caballero P."/>
            <person name="Bode H.B."/>
            <person name="Del Valle E.E."/>
        </authorList>
    </citation>
    <scope>NUCLEOTIDE SEQUENCE [LARGE SCALE GENOMIC DNA]</scope>
    <source>
        <strain evidence="2">Reich</strain>
    </source>
</reference>
<dbReference type="RefSeq" id="WP_319925404.1">
    <property type="nucleotide sequence ID" value="NZ_VCDP01000017.1"/>
</dbReference>
<dbReference type="Gene3D" id="3.40.50.1820">
    <property type="entry name" value="alpha/beta hydrolase"/>
    <property type="match status" value="1"/>
</dbReference>
<keyword evidence="1" id="KW-0378">Hydrolase</keyword>
<dbReference type="EMBL" id="VCDP01000017">
    <property type="protein sequence ID" value="MDX7998664.1"/>
    <property type="molecule type" value="Genomic_DNA"/>
</dbReference>
<dbReference type="Pfam" id="PF06821">
    <property type="entry name" value="Ser_hydrolase"/>
    <property type="match status" value="1"/>
</dbReference>
<dbReference type="InterPro" id="IPR029058">
    <property type="entry name" value="AB_hydrolase_fold"/>
</dbReference>
<name>A0ABU4SJ27_9GAMM</name>
<dbReference type="SUPFAM" id="SSF53474">
    <property type="entry name" value="alpha/beta-Hydrolases"/>
    <property type="match status" value="1"/>
</dbReference>
<evidence type="ECO:0000313" key="2">
    <source>
        <dbReference type="Proteomes" id="UP001271640"/>
    </source>
</evidence>
<organism evidence="1 2">
    <name type="scientific">Xenorhabdus littoralis</name>
    <dbReference type="NCBI Taxonomy" id="2582835"/>
    <lineage>
        <taxon>Bacteria</taxon>
        <taxon>Pseudomonadati</taxon>
        <taxon>Pseudomonadota</taxon>
        <taxon>Gammaproteobacteria</taxon>
        <taxon>Enterobacterales</taxon>
        <taxon>Morganellaceae</taxon>
        <taxon>Xenorhabdus</taxon>
    </lineage>
</organism>
<accession>A0ABU4SJ27</accession>